<name>A0A382IWR9_9ZZZZ</name>
<proteinExistence type="predicted"/>
<reference evidence="1" key="1">
    <citation type="submission" date="2018-05" db="EMBL/GenBank/DDBJ databases">
        <authorList>
            <person name="Lanie J.A."/>
            <person name="Ng W.-L."/>
            <person name="Kazmierczak K.M."/>
            <person name="Andrzejewski T.M."/>
            <person name="Davidsen T.M."/>
            <person name="Wayne K.J."/>
            <person name="Tettelin H."/>
            <person name="Glass J.I."/>
            <person name="Rusch D."/>
            <person name="Podicherti R."/>
            <person name="Tsui H.-C.T."/>
            <person name="Winkler M.E."/>
        </authorList>
    </citation>
    <scope>NUCLEOTIDE SEQUENCE</scope>
</reference>
<accession>A0A382IWR9</accession>
<organism evidence="1">
    <name type="scientific">marine metagenome</name>
    <dbReference type="NCBI Taxonomy" id="408172"/>
    <lineage>
        <taxon>unclassified sequences</taxon>
        <taxon>metagenomes</taxon>
        <taxon>ecological metagenomes</taxon>
    </lineage>
</organism>
<evidence type="ECO:0000313" key="1">
    <source>
        <dbReference type="EMBL" id="SVC03978.1"/>
    </source>
</evidence>
<gene>
    <name evidence="1" type="ORF">METZ01_LOCUS256832</name>
</gene>
<dbReference type="EMBL" id="UINC01070098">
    <property type="protein sequence ID" value="SVC03978.1"/>
    <property type="molecule type" value="Genomic_DNA"/>
</dbReference>
<sequence length="97" mass="11588">MKWILIVYILTANPQFEAVDGLTKEYTQRRMEFPVPYADCELMTTHINYMQNFIRITPYPFVKSLYYAHVRNGDKVLARCIYTDPDNIPDWTDDFLK</sequence>
<protein>
    <submittedName>
        <fullName evidence="1">Uncharacterized protein</fullName>
    </submittedName>
</protein>
<dbReference type="AlphaFoldDB" id="A0A382IWR9"/>